<dbReference type="Gene3D" id="3.40.190.170">
    <property type="entry name" value="Bacterial extracellular solute-binding protein, family 7"/>
    <property type="match status" value="1"/>
</dbReference>
<protein>
    <submittedName>
        <fullName evidence="1">Uncharacterized protein</fullName>
    </submittedName>
</protein>
<organism evidence="1">
    <name type="scientific">marine metagenome</name>
    <dbReference type="NCBI Taxonomy" id="408172"/>
    <lineage>
        <taxon>unclassified sequences</taxon>
        <taxon>metagenomes</taxon>
        <taxon>ecological metagenomes</taxon>
    </lineage>
</organism>
<dbReference type="AlphaFoldDB" id="A0A382WL57"/>
<name>A0A382WL57_9ZZZZ</name>
<dbReference type="EMBL" id="UINC01160823">
    <property type="protein sequence ID" value="SVD59676.1"/>
    <property type="molecule type" value="Genomic_DNA"/>
</dbReference>
<proteinExistence type="predicted"/>
<dbReference type="InterPro" id="IPR038404">
    <property type="entry name" value="TRAP_DctP_sf"/>
</dbReference>
<reference evidence="1" key="1">
    <citation type="submission" date="2018-05" db="EMBL/GenBank/DDBJ databases">
        <authorList>
            <person name="Lanie J.A."/>
            <person name="Ng W.-L."/>
            <person name="Kazmierczak K.M."/>
            <person name="Andrzejewski T.M."/>
            <person name="Davidsen T.M."/>
            <person name="Wayne K.J."/>
            <person name="Tettelin H."/>
            <person name="Glass J.I."/>
            <person name="Rusch D."/>
            <person name="Podicherti R."/>
            <person name="Tsui H.-C.T."/>
            <person name="Winkler M.E."/>
        </authorList>
    </citation>
    <scope>NUCLEOTIDE SEQUENCE</scope>
</reference>
<accession>A0A382WL57</accession>
<sequence length="176" mass="20052">MRLSQLLVIGLALLPLSISESISPAKAEIKLKAASFLPARSVYAKYFYRWVDELNIRCQGNLKISIVGPEAVKSLEQWRTLKDGVIDLHYGPPNYYKGVLVEADVTSLANTSAAEQRANGAWDIINKLHNKKMNAWYLTHISDGVRFFVYTTKPHKNGRFEGFRLRSTPIYDDFFR</sequence>
<feature type="non-terminal residue" evidence="1">
    <location>
        <position position="176"/>
    </location>
</feature>
<gene>
    <name evidence="1" type="ORF">METZ01_LOCUS412530</name>
</gene>
<evidence type="ECO:0000313" key="1">
    <source>
        <dbReference type="EMBL" id="SVD59676.1"/>
    </source>
</evidence>